<dbReference type="AlphaFoldDB" id="A0A2P2E7E7"/>
<evidence type="ECO:0000256" key="9">
    <source>
        <dbReference type="ARBA" id="ARBA00023136"/>
    </source>
</evidence>
<evidence type="ECO:0000256" key="11">
    <source>
        <dbReference type="SAM" id="Phobius"/>
    </source>
</evidence>
<dbReference type="EMBL" id="BFBR01000001">
    <property type="protein sequence ID" value="GBF56985.1"/>
    <property type="molecule type" value="Genomic_DNA"/>
</dbReference>
<feature type="transmembrane region" description="Helical" evidence="11">
    <location>
        <begin position="347"/>
        <end position="369"/>
    </location>
</feature>
<dbReference type="InterPro" id="IPR003148">
    <property type="entry name" value="RCK_N"/>
</dbReference>
<dbReference type="GO" id="GO:0006813">
    <property type="term" value="P:potassium ion transport"/>
    <property type="evidence" value="ECO:0007669"/>
    <property type="project" value="UniProtKB-KW"/>
</dbReference>
<reference evidence="13 14" key="1">
    <citation type="journal article" date="2018" name="Genome Announc.">
        <title>Draft Genome Sequence of "Candidatus Phycosocius bacilliformis," an Alphaproteobacterial Ectosymbiont of the Hydrocarbon-Producing Green Alga Botryococcus braunii.</title>
        <authorList>
            <person name="Tanabe Y."/>
            <person name="Yamaguchi H."/>
            <person name="Watanabe M.M."/>
        </authorList>
    </citation>
    <scope>NUCLEOTIDE SEQUENCE [LARGE SCALE GENOMIC DNA]</scope>
    <source>
        <strain evidence="13 14">BOTRYCO-2</strain>
    </source>
</reference>
<comment type="subcellular location">
    <subcellularLocation>
        <location evidence="1">Endomembrane system</location>
        <topology evidence="1">Multi-pass membrane protein</topology>
    </subcellularLocation>
</comment>
<feature type="transmembrane region" description="Helical" evidence="11">
    <location>
        <begin position="12"/>
        <end position="28"/>
    </location>
</feature>
<dbReference type="InterPro" id="IPR036291">
    <property type="entry name" value="NAD(P)-bd_dom_sf"/>
</dbReference>
<feature type="transmembrane region" description="Helical" evidence="11">
    <location>
        <begin position="235"/>
        <end position="268"/>
    </location>
</feature>
<keyword evidence="3" id="KW-0050">Antiport</keyword>
<keyword evidence="8" id="KW-0406">Ion transport</keyword>
<feature type="region of interest" description="Disordered" evidence="10">
    <location>
        <begin position="579"/>
        <end position="607"/>
    </location>
</feature>
<evidence type="ECO:0000256" key="1">
    <source>
        <dbReference type="ARBA" id="ARBA00004127"/>
    </source>
</evidence>
<dbReference type="Proteomes" id="UP000245086">
    <property type="component" value="Unassembled WGS sequence"/>
</dbReference>
<feature type="transmembrane region" description="Helical" evidence="11">
    <location>
        <begin position="164"/>
        <end position="187"/>
    </location>
</feature>
<keyword evidence="7 11" id="KW-1133">Transmembrane helix</keyword>
<dbReference type="Gene3D" id="3.40.50.720">
    <property type="entry name" value="NAD(P)-binding Rossmann-like Domain"/>
    <property type="match status" value="1"/>
</dbReference>
<dbReference type="SUPFAM" id="SSF51735">
    <property type="entry name" value="NAD(P)-binding Rossmann-fold domains"/>
    <property type="match status" value="1"/>
</dbReference>
<keyword evidence="9 11" id="KW-0472">Membrane</keyword>
<protein>
    <submittedName>
        <fullName evidence="13">Glutathione-regulated potassium-efflux system protein KefC</fullName>
    </submittedName>
</protein>
<dbReference type="PROSITE" id="PS51201">
    <property type="entry name" value="RCK_N"/>
    <property type="match status" value="1"/>
</dbReference>
<feature type="transmembrane region" description="Helical" evidence="11">
    <location>
        <begin position="193"/>
        <end position="215"/>
    </location>
</feature>
<dbReference type="GO" id="GO:0005886">
    <property type="term" value="C:plasma membrane"/>
    <property type="evidence" value="ECO:0007669"/>
    <property type="project" value="TreeGrafter"/>
</dbReference>
<dbReference type="Pfam" id="PF02254">
    <property type="entry name" value="TrkA_N"/>
    <property type="match status" value="1"/>
</dbReference>
<comment type="caution">
    <text evidence="13">The sequence shown here is derived from an EMBL/GenBank/DDBJ whole genome shotgun (WGS) entry which is preliminary data.</text>
</comment>
<dbReference type="FunFam" id="3.40.50.720:FF:000036">
    <property type="entry name" value="Glutathione-regulated potassium-efflux system protein KefB"/>
    <property type="match status" value="1"/>
</dbReference>
<name>A0A2P2E7E7_9PROT</name>
<feature type="transmembrane region" description="Helical" evidence="11">
    <location>
        <begin position="314"/>
        <end position="335"/>
    </location>
</feature>
<evidence type="ECO:0000256" key="10">
    <source>
        <dbReference type="SAM" id="MobiDB-lite"/>
    </source>
</evidence>
<evidence type="ECO:0000259" key="12">
    <source>
        <dbReference type="PROSITE" id="PS51201"/>
    </source>
</evidence>
<dbReference type="Gene3D" id="1.20.1530.20">
    <property type="match status" value="1"/>
</dbReference>
<gene>
    <name evidence="13" type="primary">kefC_1</name>
    <name evidence="13" type="ORF">PbB2_00642</name>
</gene>
<feature type="transmembrane region" description="Helical" evidence="11">
    <location>
        <begin position="376"/>
        <end position="394"/>
    </location>
</feature>
<evidence type="ECO:0000256" key="5">
    <source>
        <dbReference type="ARBA" id="ARBA00022692"/>
    </source>
</evidence>
<dbReference type="InterPro" id="IPR006153">
    <property type="entry name" value="Cation/H_exchanger_TM"/>
</dbReference>
<sequence>MAGAVDMTAFKEPVIILTAAAIVVPLFHRFRISPVLGFILCGLLLGPSGLGGLAVQYPWLNIFTIQDRGAINMMAEFGIVFLLFAIGLELSFERLAMMRKVVFGLGAAQLGISALAICAICYLFLGTTGTAASVIGLALSLSSTAVVLQTLAEQKRLASPTGRGAFGILLFQDLAVVPILFAVSMLAPDRMGLGVLGLMQSLAVAVLAVALTIVIGRIVLRPLFRHAARTRSPEIFMAACLLVVIATAMGSAAAGLSMALGAFLAGLLLAETEYRREVETTIEPFKGLLLGVFLVSVGMTVDIGKVLERPLEIVAAIIGLIVLKAAVVALAGPVFGIKRQSAIKAGLILGPGGEFAFVVLSLATSLAVLPQDQADFALLVTAITMCLIPLLGRFDARPTALTPAAETDEATLALQATQGEAPHVIVAGFGRVGMVAVSLLEEQKIPYIAIDSDVERVRRARKAGHKVYLGDAARVDMLRACGIDRARAMVVTMDGGSAVDQVVTAAHLEQPDLPIVARSRDADHAVHLYSLGVREAVPETLEASLQVGEALLVEAGVPMGHILVAIHNKRASMRAALLEASSSATPSERMRVLRDQHTRDPDDASAR</sequence>
<dbReference type="GO" id="GO:1902600">
    <property type="term" value="P:proton transmembrane transport"/>
    <property type="evidence" value="ECO:0007669"/>
    <property type="project" value="InterPro"/>
</dbReference>
<keyword evidence="2" id="KW-0813">Transport</keyword>
<accession>A0A2P2E7E7</accession>
<evidence type="ECO:0000256" key="8">
    <source>
        <dbReference type="ARBA" id="ARBA00023065"/>
    </source>
</evidence>
<feature type="transmembrane region" description="Helical" evidence="11">
    <location>
        <begin position="69"/>
        <end position="90"/>
    </location>
</feature>
<feature type="transmembrane region" description="Helical" evidence="11">
    <location>
        <begin position="131"/>
        <end position="152"/>
    </location>
</feature>
<keyword evidence="6" id="KW-0630">Potassium</keyword>
<dbReference type="InterPro" id="IPR038770">
    <property type="entry name" value="Na+/solute_symporter_sf"/>
</dbReference>
<feature type="transmembrane region" description="Helical" evidence="11">
    <location>
        <begin position="102"/>
        <end position="125"/>
    </location>
</feature>
<feature type="domain" description="RCK N-terminal" evidence="12">
    <location>
        <begin position="421"/>
        <end position="538"/>
    </location>
</feature>
<proteinExistence type="predicted"/>
<evidence type="ECO:0000256" key="2">
    <source>
        <dbReference type="ARBA" id="ARBA00022448"/>
    </source>
</evidence>
<dbReference type="PANTHER" id="PTHR46157:SF4">
    <property type="entry name" value="K(+) EFFLUX ANTIPORTER 3, CHLOROPLASTIC"/>
    <property type="match status" value="1"/>
</dbReference>
<evidence type="ECO:0000313" key="14">
    <source>
        <dbReference type="Proteomes" id="UP000245086"/>
    </source>
</evidence>
<evidence type="ECO:0000256" key="3">
    <source>
        <dbReference type="ARBA" id="ARBA00022449"/>
    </source>
</evidence>
<dbReference type="Pfam" id="PF00999">
    <property type="entry name" value="Na_H_Exchanger"/>
    <property type="match status" value="1"/>
</dbReference>
<evidence type="ECO:0000256" key="6">
    <source>
        <dbReference type="ARBA" id="ARBA00022958"/>
    </source>
</evidence>
<organism evidence="13 14">
    <name type="scientific">Candidatus Phycosocius bacilliformis</name>
    <dbReference type="NCBI Taxonomy" id="1445552"/>
    <lineage>
        <taxon>Bacteria</taxon>
        <taxon>Pseudomonadati</taxon>
        <taxon>Pseudomonadota</taxon>
        <taxon>Alphaproteobacteria</taxon>
        <taxon>Caulobacterales</taxon>
        <taxon>Caulobacterales incertae sedis</taxon>
        <taxon>Candidatus Phycosocius</taxon>
    </lineage>
</organism>
<keyword evidence="4" id="KW-0633">Potassium transport</keyword>
<evidence type="ECO:0000313" key="13">
    <source>
        <dbReference type="EMBL" id="GBF56985.1"/>
    </source>
</evidence>
<evidence type="ECO:0000256" key="4">
    <source>
        <dbReference type="ARBA" id="ARBA00022538"/>
    </source>
</evidence>
<evidence type="ECO:0000256" key="7">
    <source>
        <dbReference type="ARBA" id="ARBA00022989"/>
    </source>
</evidence>
<feature type="compositionally biased region" description="Basic and acidic residues" evidence="10">
    <location>
        <begin position="588"/>
        <end position="607"/>
    </location>
</feature>
<dbReference type="GO" id="GO:0012505">
    <property type="term" value="C:endomembrane system"/>
    <property type="evidence" value="ECO:0007669"/>
    <property type="project" value="UniProtKB-SubCell"/>
</dbReference>
<dbReference type="PANTHER" id="PTHR46157">
    <property type="entry name" value="K(+) EFFLUX ANTIPORTER 3, CHLOROPLASTIC"/>
    <property type="match status" value="1"/>
</dbReference>
<keyword evidence="5 11" id="KW-0812">Transmembrane</keyword>
<feature type="transmembrane region" description="Helical" evidence="11">
    <location>
        <begin position="35"/>
        <end position="57"/>
    </location>
</feature>
<dbReference type="GO" id="GO:0015297">
    <property type="term" value="F:antiporter activity"/>
    <property type="evidence" value="ECO:0007669"/>
    <property type="project" value="UniProtKB-KW"/>
</dbReference>
<keyword evidence="14" id="KW-1185">Reference proteome</keyword>